<keyword evidence="2" id="KW-1185">Reference proteome</keyword>
<dbReference type="Proteomes" id="UP000075653">
    <property type="component" value="Unassembled WGS sequence"/>
</dbReference>
<proteinExistence type="predicted"/>
<accession>A0A149VWJ1</accession>
<dbReference type="STRING" id="1789004.FEMY_18820"/>
<gene>
    <name evidence="1" type="ORF">FEMY_18820</name>
</gene>
<dbReference type="AlphaFoldDB" id="A0A149VWJ1"/>
<protein>
    <submittedName>
        <fullName evidence="1">Uncharacterized protein</fullName>
    </submittedName>
</protein>
<sequence length="77" mass="9032">MSYTLLTAEQLSKRVPYCTRHIRDYLKDRIFIEGYHYVRTPGGRRIFFVWERIESDLMNSFTKGGSIPMTSGGYFNG</sequence>
<dbReference type="EMBL" id="LRRD01000048">
    <property type="protein sequence ID" value="KXW57579.1"/>
    <property type="molecule type" value="Genomic_DNA"/>
</dbReference>
<comment type="caution">
    <text evidence="1">The sequence shown here is derived from an EMBL/GenBank/DDBJ whole genome shotgun (WGS) entry which is preliminary data.</text>
</comment>
<evidence type="ECO:0000313" key="2">
    <source>
        <dbReference type="Proteomes" id="UP000075653"/>
    </source>
</evidence>
<dbReference type="RefSeq" id="WP_062188326.1">
    <property type="nucleotide sequence ID" value="NZ_CP149475.1"/>
</dbReference>
<organism evidence="1 2">
    <name type="scientific">Ferrovum myxofaciens</name>
    <dbReference type="NCBI Taxonomy" id="416213"/>
    <lineage>
        <taxon>Bacteria</taxon>
        <taxon>Pseudomonadati</taxon>
        <taxon>Pseudomonadota</taxon>
        <taxon>Betaproteobacteria</taxon>
        <taxon>Ferrovales</taxon>
        <taxon>Ferrovaceae</taxon>
        <taxon>Ferrovum</taxon>
    </lineage>
</organism>
<reference evidence="1 2" key="1">
    <citation type="submission" date="2016-01" db="EMBL/GenBank/DDBJ databases">
        <title>Genome sequence of the acidophilic iron oxidising Ferrovum strain Z-31.</title>
        <authorList>
            <person name="Poehlein A."/>
            <person name="Ullrich S.R."/>
            <person name="Schloemann M."/>
            <person name="Muehling M."/>
            <person name="Daniel R."/>
        </authorList>
    </citation>
    <scope>NUCLEOTIDE SEQUENCE [LARGE SCALE GENOMIC DNA]</scope>
    <source>
        <strain evidence="1 2">Z-31</strain>
    </source>
</reference>
<name>A0A149VWJ1_9PROT</name>
<dbReference type="PATRIC" id="fig|1789004.3.peg.1926"/>
<evidence type="ECO:0000313" key="1">
    <source>
        <dbReference type="EMBL" id="KXW57579.1"/>
    </source>
</evidence>